<gene>
    <name evidence="6" type="ORF">CS062_00480</name>
</gene>
<keyword evidence="2" id="KW-0229">DNA integration</keyword>
<evidence type="ECO:0000256" key="4">
    <source>
        <dbReference type="ARBA" id="ARBA00023172"/>
    </source>
</evidence>
<dbReference type="Gene3D" id="1.10.443.10">
    <property type="entry name" value="Intergrase catalytic core"/>
    <property type="match status" value="1"/>
</dbReference>
<dbReference type="Gene3D" id="1.10.150.130">
    <property type="match status" value="1"/>
</dbReference>
<dbReference type="EMBL" id="PEOG01000005">
    <property type="protein sequence ID" value="PIM55046.1"/>
    <property type="molecule type" value="Genomic_DNA"/>
</dbReference>
<keyword evidence="3" id="KW-0238">DNA-binding</keyword>
<evidence type="ECO:0000256" key="3">
    <source>
        <dbReference type="ARBA" id="ARBA00023125"/>
    </source>
</evidence>
<dbReference type="GO" id="GO:0003677">
    <property type="term" value="F:DNA binding"/>
    <property type="evidence" value="ECO:0007669"/>
    <property type="project" value="UniProtKB-KW"/>
</dbReference>
<dbReference type="Pfam" id="PF00589">
    <property type="entry name" value="Phage_integrase"/>
    <property type="match status" value="1"/>
</dbReference>
<dbReference type="OrthoDB" id="9784724at2"/>
<reference evidence="6 7" key="1">
    <citation type="submission" date="2017-11" db="EMBL/GenBank/DDBJ databases">
        <title>Draft genome sequence of Mitsuaria sp. HWN-4.</title>
        <authorList>
            <person name="Gundlapally S.R."/>
        </authorList>
    </citation>
    <scope>NUCLEOTIDE SEQUENCE [LARGE SCALE GENOMIC DNA]</scope>
    <source>
        <strain evidence="6 7">HWN-4</strain>
    </source>
</reference>
<proteinExistence type="inferred from homology"/>
<dbReference type="InterPro" id="IPR011010">
    <property type="entry name" value="DNA_brk_join_enz"/>
</dbReference>
<dbReference type="InterPro" id="IPR050090">
    <property type="entry name" value="Tyrosine_recombinase_XerCD"/>
</dbReference>
<feature type="domain" description="Tyr recombinase" evidence="5">
    <location>
        <begin position="117"/>
        <end position="307"/>
    </location>
</feature>
<protein>
    <recommendedName>
        <fullName evidence="5">Tyr recombinase domain-containing protein</fullName>
    </recommendedName>
</protein>
<keyword evidence="7" id="KW-1185">Reference proteome</keyword>
<name>A0A2G9CF31_9BURK</name>
<evidence type="ECO:0000259" key="5">
    <source>
        <dbReference type="PROSITE" id="PS51898"/>
    </source>
</evidence>
<evidence type="ECO:0000313" key="7">
    <source>
        <dbReference type="Proteomes" id="UP000231501"/>
    </source>
</evidence>
<organism evidence="6 7">
    <name type="scientific">Roseateles chitinivorans</name>
    <dbReference type="NCBI Taxonomy" id="2917965"/>
    <lineage>
        <taxon>Bacteria</taxon>
        <taxon>Pseudomonadati</taxon>
        <taxon>Pseudomonadota</taxon>
        <taxon>Betaproteobacteria</taxon>
        <taxon>Burkholderiales</taxon>
        <taxon>Sphaerotilaceae</taxon>
        <taxon>Roseateles</taxon>
    </lineage>
</organism>
<dbReference type="SUPFAM" id="SSF56349">
    <property type="entry name" value="DNA breaking-rejoining enzymes"/>
    <property type="match status" value="1"/>
</dbReference>
<dbReference type="AlphaFoldDB" id="A0A2G9CF31"/>
<accession>A0A2G9CF31</accession>
<evidence type="ECO:0000313" key="6">
    <source>
        <dbReference type="EMBL" id="PIM55046.1"/>
    </source>
</evidence>
<comment type="similarity">
    <text evidence="1">Belongs to the 'phage' integrase family.</text>
</comment>
<dbReference type="InterPro" id="IPR013762">
    <property type="entry name" value="Integrase-like_cat_sf"/>
</dbReference>
<keyword evidence="4" id="KW-0233">DNA recombination</keyword>
<dbReference type="GO" id="GO:0006310">
    <property type="term" value="P:DNA recombination"/>
    <property type="evidence" value="ECO:0007669"/>
    <property type="project" value="UniProtKB-KW"/>
</dbReference>
<dbReference type="InterPro" id="IPR010998">
    <property type="entry name" value="Integrase_recombinase_N"/>
</dbReference>
<comment type="caution">
    <text evidence="6">The sequence shown here is derived from an EMBL/GenBank/DDBJ whole genome shotgun (WGS) entry which is preliminary data.</text>
</comment>
<dbReference type="Proteomes" id="UP000231501">
    <property type="component" value="Unassembled WGS sequence"/>
</dbReference>
<dbReference type="RefSeq" id="WP_099859524.1">
    <property type="nucleotide sequence ID" value="NZ_PEOG01000005.1"/>
</dbReference>
<dbReference type="GO" id="GO:0015074">
    <property type="term" value="P:DNA integration"/>
    <property type="evidence" value="ECO:0007669"/>
    <property type="project" value="UniProtKB-KW"/>
</dbReference>
<evidence type="ECO:0000256" key="2">
    <source>
        <dbReference type="ARBA" id="ARBA00022908"/>
    </source>
</evidence>
<dbReference type="PANTHER" id="PTHR30349:SF41">
    <property type="entry name" value="INTEGRASE_RECOMBINASE PROTEIN MJ0367-RELATED"/>
    <property type="match status" value="1"/>
</dbReference>
<dbReference type="InterPro" id="IPR002104">
    <property type="entry name" value="Integrase_catalytic"/>
</dbReference>
<evidence type="ECO:0000256" key="1">
    <source>
        <dbReference type="ARBA" id="ARBA00008857"/>
    </source>
</evidence>
<sequence length="318" mass="36646">MPFSKGVEKYFKQEVKLNETKTIEDKQATFKAFATLFPNADVGLIDKAQASDFKDLLLQGQANIARINKKLGHMSHFMGWAMIHGHAESNPFKGLEVGTRSQAAKLVDSYEQFTSEHLRRIFDPESYAEYADGKPHFYWLPFLLLHTGARPEELAGINLRNVCYEEEIHFFRVRSGKTTNSQRRIPFHKAVRESAFMDYLKKRKEEDPAGQLFPLLKDGKNGYLKNVSRRFNEIYLVKNLKIDEKTRKLYSFRTTFINGLTQSTGENAAKVMAIVGHYNQAGLDLSGVHFSTYQQDKPLKFLQQVMDSYHTIELPMKF</sequence>
<dbReference type="PROSITE" id="PS51898">
    <property type="entry name" value="TYR_RECOMBINASE"/>
    <property type="match status" value="1"/>
</dbReference>
<dbReference type="PANTHER" id="PTHR30349">
    <property type="entry name" value="PHAGE INTEGRASE-RELATED"/>
    <property type="match status" value="1"/>
</dbReference>